<dbReference type="EMBL" id="AJWZ01012068">
    <property type="protein sequence ID" value="EKC43275.1"/>
    <property type="molecule type" value="Genomic_DNA"/>
</dbReference>
<organism evidence="1">
    <name type="scientific">human gut metagenome</name>
    <dbReference type="NCBI Taxonomy" id="408170"/>
    <lineage>
        <taxon>unclassified sequences</taxon>
        <taxon>metagenomes</taxon>
        <taxon>organismal metagenomes</taxon>
    </lineage>
</organism>
<comment type="caution">
    <text evidence="1">The sequence shown here is derived from an EMBL/GenBank/DDBJ whole genome shotgun (WGS) entry which is preliminary data.</text>
</comment>
<sequence>MLSKINSKLKSENENLRSEVKDYKLLRKVFGHKQIDELLEQARNIKGRKRENPRSR</sequence>
<protein>
    <submittedName>
        <fullName evidence="1">Uncharacterized protein</fullName>
    </submittedName>
</protein>
<evidence type="ECO:0000313" key="1">
    <source>
        <dbReference type="EMBL" id="EKC43275.1"/>
    </source>
</evidence>
<gene>
    <name evidence="1" type="ORF">OBE_18087</name>
</gene>
<reference evidence="1" key="1">
    <citation type="journal article" date="2013" name="Environ. Microbiol.">
        <title>Microbiota from the distal guts of lean and obese adolescents exhibit partial functional redundancy besides clear differences in community structure.</title>
        <authorList>
            <person name="Ferrer M."/>
            <person name="Ruiz A."/>
            <person name="Lanza F."/>
            <person name="Haange S.B."/>
            <person name="Oberbach A."/>
            <person name="Till H."/>
            <person name="Bargiela R."/>
            <person name="Campoy C."/>
            <person name="Segura M.T."/>
            <person name="Richter M."/>
            <person name="von Bergen M."/>
            <person name="Seifert J."/>
            <person name="Suarez A."/>
        </authorList>
    </citation>
    <scope>NUCLEOTIDE SEQUENCE</scope>
</reference>
<proteinExistence type="predicted"/>
<accession>K1RNR6</accession>
<dbReference type="AlphaFoldDB" id="K1RNR6"/>
<name>K1RNR6_9ZZZZ</name>